<reference evidence="3" key="2">
    <citation type="submission" date="2020-08" db="EMBL/GenBank/DDBJ databases">
        <authorList>
            <person name="Kikuchi T."/>
        </authorList>
    </citation>
    <scope>NUCLEOTIDE SEQUENCE</scope>
    <source>
        <strain evidence="2">Ka4C1</strain>
    </source>
</reference>
<name>A0A1I7RTG3_BURXY</name>
<evidence type="ECO:0000313" key="3">
    <source>
        <dbReference type="EMBL" id="CAG9122460.1"/>
    </source>
</evidence>
<evidence type="ECO:0000313" key="5">
    <source>
        <dbReference type="Proteomes" id="UP000659654"/>
    </source>
</evidence>
<dbReference type="AlphaFoldDB" id="A0A1I7RTG3"/>
<evidence type="ECO:0000313" key="2">
    <source>
        <dbReference type="EMBL" id="CAD5231328.1"/>
    </source>
</evidence>
<dbReference type="Proteomes" id="UP000582659">
    <property type="component" value="Unassembled WGS sequence"/>
</dbReference>
<evidence type="ECO:0000313" key="4">
    <source>
        <dbReference type="Proteomes" id="UP000095284"/>
    </source>
</evidence>
<evidence type="ECO:0000313" key="6">
    <source>
        <dbReference type="WBParaSite" id="BXY_0401800.1"/>
    </source>
</evidence>
<feature type="region of interest" description="Disordered" evidence="1">
    <location>
        <begin position="52"/>
        <end position="71"/>
    </location>
</feature>
<proteinExistence type="predicted"/>
<keyword evidence="5" id="KW-1185">Reference proteome</keyword>
<dbReference type="Proteomes" id="UP000659654">
    <property type="component" value="Unassembled WGS sequence"/>
</dbReference>
<sequence length="71" mass="8033">MLSRLREPERLLAKLVDPDSFYTGSITDSVAAFRENRAHCVLAQGEDKRVQKAVENGRHDTEYTGNTKKDP</sequence>
<dbReference type="Proteomes" id="UP000095284">
    <property type="component" value="Unplaced"/>
</dbReference>
<protein>
    <submittedName>
        <fullName evidence="2">(pine wood nematode) hypothetical protein</fullName>
    </submittedName>
</protein>
<reference evidence="6" key="1">
    <citation type="submission" date="2016-11" db="UniProtKB">
        <authorList>
            <consortium name="WormBaseParasite"/>
        </authorList>
    </citation>
    <scope>IDENTIFICATION</scope>
</reference>
<dbReference type="EMBL" id="CAJFDI010000005">
    <property type="protein sequence ID" value="CAD5231328.1"/>
    <property type="molecule type" value="Genomic_DNA"/>
</dbReference>
<dbReference type="WBParaSite" id="BXY_0401800.1">
    <property type="protein sequence ID" value="BXY_0401800.1"/>
    <property type="gene ID" value="BXY_0401800"/>
</dbReference>
<evidence type="ECO:0000256" key="1">
    <source>
        <dbReference type="SAM" id="MobiDB-lite"/>
    </source>
</evidence>
<gene>
    <name evidence="2" type="ORF">BXYJ_LOCUS11426</name>
</gene>
<dbReference type="EMBL" id="CAJFCV020000005">
    <property type="protein sequence ID" value="CAG9122460.1"/>
    <property type="molecule type" value="Genomic_DNA"/>
</dbReference>
<organism evidence="4 6">
    <name type="scientific">Bursaphelenchus xylophilus</name>
    <name type="common">Pinewood nematode worm</name>
    <name type="synonym">Aphelenchoides xylophilus</name>
    <dbReference type="NCBI Taxonomy" id="6326"/>
    <lineage>
        <taxon>Eukaryota</taxon>
        <taxon>Metazoa</taxon>
        <taxon>Ecdysozoa</taxon>
        <taxon>Nematoda</taxon>
        <taxon>Chromadorea</taxon>
        <taxon>Rhabditida</taxon>
        <taxon>Tylenchina</taxon>
        <taxon>Tylenchomorpha</taxon>
        <taxon>Aphelenchoidea</taxon>
        <taxon>Aphelenchoididae</taxon>
        <taxon>Bursaphelenchus</taxon>
    </lineage>
</organism>
<accession>A0A1I7RTG3</accession>